<comment type="caution">
    <text evidence="2">The sequence shown here is derived from an EMBL/GenBank/DDBJ whole genome shotgun (WGS) entry which is preliminary data.</text>
</comment>
<proteinExistence type="predicted"/>
<organism evidence="2">
    <name type="scientific">Ooceraea biroi</name>
    <name type="common">Clonal raider ant</name>
    <name type="synonym">Cerapachys biroi</name>
    <dbReference type="NCBI Taxonomy" id="2015173"/>
    <lineage>
        <taxon>Eukaryota</taxon>
        <taxon>Metazoa</taxon>
        <taxon>Ecdysozoa</taxon>
        <taxon>Arthropoda</taxon>
        <taxon>Hexapoda</taxon>
        <taxon>Insecta</taxon>
        <taxon>Pterygota</taxon>
        <taxon>Neoptera</taxon>
        <taxon>Endopterygota</taxon>
        <taxon>Hymenoptera</taxon>
        <taxon>Apocrita</taxon>
        <taxon>Aculeata</taxon>
        <taxon>Formicoidea</taxon>
        <taxon>Formicidae</taxon>
        <taxon>Dorylinae</taxon>
        <taxon>Ooceraea</taxon>
    </lineage>
</organism>
<feature type="region of interest" description="Disordered" evidence="1">
    <location>
        <begin position="141"/>
        <end position="209"/>
    </location>
</feature>
<dbReference type="Proteomes" id="UP000279307">
    <property type="component" value="Chromosome 12"/>
</dbReference>
<evidence type="ECO:0000313" key="2">
    <source>
        <dbReference type="EMBL" id="RLU15628.1"/>
    </source>
</evidence>
<feature type="region of interest" description="Disordered" evidence="1">
    <location>
        <begin position="37"/>
        <end position="66"/>
    </location>
</feature>
<sequence>MPKRHRKSADTDSIEKLKKKICKYQKKLETRQQTAFEVRSSQSTLETDQEIMSPQVNFGRPSAEQEDSMLLDLENIENSPPEEAGLCEEILKFLGDNPKMSKAVDPKTLEKTKSADFLFGKELSEKIKQVEVMKKMAKTLKEQPCKKQGNYSSKNCRGVPGRTWNANQSYRHQRQSKRLFFKKKTPYQQTQHRPQTSGSKSSIVNDKKT</sequence>
<protein>
    <submittedName>
        <fullName evidence="2">Uncharacterized protein</fullName>
    </submittedName>
</protein>
<feature type="compositionally biased region" description="Polar residues" evidence="1">
    <location>
        <begin position="186"/>
        <end position="209"/>
    </location>
</feature>
<accession>A0A3L8D6Y7</accession>
<gene>
    <name evidence="2" type="ORF">DMN91_011381</name>
</gene>
<reference evidence="2" key="1">
    <citation type="journal article" date="2018" name="Genome Res.">
        <title>The genomic architecture and molecular evolution of ant odorant receptors.</title>
        <authorList>
            <person name="McKenzie S.K."/>
            <person name="Kronauer D.J.C."/>
        </authorList>
    </citation>
    <scope>NUCLEOTIDE SEQUENCE [LARGE SCALE GENOMIC DNA]</scope>
    <source>
        <strain evidence="2">Clonal line C1</strain>
    </source>
</reference>
<dbReference type="EMBL" id="QOIP01000012">
    <property type="protein sequence ID" value="RLU15628.1"/>
    <property type="molecule type" value="Genomic_DNA"/>
</dbReference>
<evidence type="ECO:0000256" key="1">
    <source>
        <dbReference type="SAM" id="MobiDB-lite"/>
    </source>
</evidence>
<reference evidence="2" key="2">
    <citation type="submission" date="2018-07" db="EMBL/GenBank/DDBJ databases">
        <authorList>
            <person name="Mckenzie S.K."/>
            <person name="Kronauer D.J.C."/>
        </authorList>
    </citation>
    <scope>NUCLEOTIDE SEQUENCE</scope>
    <source>
        <strain evidence="2">Clonal line C1</strain>
    </source>
</reference>
<feature type="compositionally biased region" description="Polar residues" evidence="1">
    <location>
        <begin position="37"/>
        <end position="56"/>
    </location>
</feature>
<dbReference type="AlphaFoldDB" id="A0A3L8D6Y7"/>
<feature type="compositionally biased region" description="Basic residues" evidence="1">
    <location>
        <begin position="171"/>
        <end position="185"/>
    </location>
</feature>
<name>A0A3L8D6Y7_OOCBI</name>